<gene>
    <name evidence="1" type="ORF">CS063_07340</name>
</gene>
<accession>A0AC61DE40</accession>
<name>A0AC61DE40_9FIRM</name>
<keyword evidence="2" id="KW-1185">Reference proteome</keyword>
<evidence type="ECO:0000313" key="1">
    <source>
        <dbReference type="EMBL" id="PHV71135.1"/>
    </source>
</evidence>
<organism evidence="1 2">
    <name type="scientific">Sporanaerobium hydrogeniformans</name>
    <dbReference type="NCBI Taxonomy" id="3072179"/>
    <lineage>
        <taxon>Bacteria</taxon>
        <taxon>Bacillati</taxon>
        <taxon>Bacillota</taxon>
        <taxon>Clostridia</taxon>
        <taxon>Lachnospirales</taxon>
        <taxon>Lachnospiraceae</taxon>
        <taxon>Sporanaerobium</taxon>
    </lineage>
</organism>
<reference evidence="1" key="1">
    <citation type="submission" date="2017-10" db="EMBL/GenBank/DDBJ databases">
        <title>Genome sequence of cellulolytic Lachnospiraceae bacterium XHS1971 isolated from hotspring sediment.</title>
        <authorList>
            <person name="Vasudevan G."/>
            <person name="Joshi A.J."/>
            <person name="Hivarkar S."/>
            <person name="Lanjekar V.B."/>
            <person name="Dhakephalkar P.K."/>
            <person name="Dagar S."/>
        </authorList>
    </citation>
    <scope>NUCLEOTIDE SEQUENCE</scope>
    <source>
        <strain evidence="1">XHS1971</strain>
    </source>
</reference>
<evidence type="ECO:0000313" key="2">
    <source>
        <dbReference type="Proteomes" id="UP000224460"/>
    </source>
</evidence>
<dbReference type="Proteomes" id="UP000224460">
    <property type="component" value="Unassembled WGS sequence"/>
</dbReference>
<comment type="caution">
    <text evidence="1">The sequence shown here is derived from an EMBL/GenBank/DDBJ whole genome shotgun (WGS) entry which is preliminary data.</text>
</comment>
<sequence>MKDVLQYVTDPKEKLFLKTLIEYIARVEKNDYSLFTNFHDGLWMKQVVQKYLGASWMSQFAYFGGYKEAQRQILGVLASYDNEPEVPICCLKLTVKTGIGKPLSHRDYLGALLGLGLERDLIGDIIVQLEGAYIVVKANIADYIACSLTQIGRYTVSEMQEVPMSAIPESMQPIKVIRTTVASLRADTVLAAGFGLSRNNCAKLIQGDKATCNGMKVSVSTPLKEGDILTLRGYGKMKLKEINGQTKKERFHICIEKYI</sequence>
<proteinExistence type="predicted"/>
<dbReference type="EMBL" id="PEDL01000005">
    <property type="protein sequence ID" value="PHV71135.1"/>
    <property type="molecule type" value="Genomic_DNA"/>
</dbReference>
<protein>
    <submittedName>
        <fullName evidence="1">Uncharacterized protein</fullName>
    </submittedName>
</protein>